<organism evidence="5 6">
    <name type="scientific">Acinetobacter albensis</name>
    <dbReference type="NCBI Taxonomy" id="1673609"/>
    <lineage>
        <taxon>Bacteria</taxon>
        <taxon>Pseudomonadati</taxon>
        <taxon>Pseudomonadota</taxon>
        <taxon>Gammaproteobacteria</taxon>
        <taxon>Moraxellales</taxon>
        <taxon>Moraxellaceae</taxon>
        <taxon>Acinetobacter</taxon>
    </lineage>
</organism>
<dbReference type="InterPro" id="IPR006260">
    <property type="entry name" value="TonB/TolA_C"/>
</dbReference>
<evidence type="ECO:0000256" key="3">
    <source>
        <dbReference type="ARBA" id="ARBA00022989"/>
    </source>
</evidence>
<dbReference type="NCBIfam" id="TIGR01352">
    <property type="entry name" value="tonB_Cterm"/>
    <property type="match status" value="1"/>
</dbReference>
<evidence type="ECO:0000256" key="1">
    <source>
        <dbReference type="ARBA" id="ARBA00004167"/>
    </source>
</evidence>
<evidence type="ECO:0000313" key="6">
    <source>
        <dbReference type="Proteomes" id="UP000243661"/>
    </source>
</evidence>
<dbReference type="AlphaFoldDB" id="A0A1C4GX48"/>
<accession>A0A1C4GX48</accession>
<reference evidence="5 6" key="1">
    <citation type="submission" date="2016-08" db="EMBL/GenBank/DDBJ databases">
        <authorList>
            <person name="Seilhamer J.J."/>
        </authorList>
    </citation>
    <scope>NUCLEOTIDE SEQUENCE [LARGE SCALE GENOMIC DNA]</scope>
    <source>
        <strain evidence="5 6">ANC 4874</strain>
    </source>
</reference>
<evidence type="ECO:0000256" key="4">
    <source>
        <dbReference type="ARBA" id="ARBA00023136"/>
    </source>
</evidence>
<comment type="subcellular location">
    <subcellularLocation>
        <location evidence="1">Membrane</location>
        <topology evidence="1">Single-pass membrane protein</topology>
    </subcellularLocation>
</comment>
<keyword evidence="3" id="KW-1133">Transmembrane helix</keyword>
<protein>
    <submittedName>
        <fullName evidence="5">TonB family C-terminal domain-containing protein</fullName>
    </submittedName>
</protein>
<proteinExistence type="predicted"/>
<keyword evidence="4" id="KW-0472">Membrane</keyword>
<dbReference type="Gene3D" id="3.30.1150.10">
    <property type="match status" value="1"/>
</dbReference>
<dbReference type="SUPFAM" id="SSF74653">
    <property type="entry name" value="TolA/TonB C-terminal domain"/>
    <property type="match status" value="1"/>
</dbReference>
<dbReference type="Pfam" id="PF13103">
    <property type="entry name" value="TonB_2"/>
    <property type="match status" value="1"/>
</dbReference>
<gene>
    <name evidence="5" type="ORF">GA0116959_11222</name>
</gene>
<evidence type="ECO:0000256" key="2">
    <source>
        <dbReference type="ARBA" id="ARBA00022692"/>
    </source>
</evidence>
<sequence>MYILLNPFTYGANDQSLKPDNKVAYAEVLITLDENGSHEVLLKRSSGNEKLDEKIVNAVKDAAFAPIKNKKVKYPVFLIQLFEIRLNDAESNIEDIPKRLS</sequence>
<dbReference type="EMBL" id="FMBK01000012">
    <property type="protein sequence ID" value="SCC72749.1"/>
    <property type="molecule type" value="Genomic_DNA"/>
</dbReference>
<keyword evidence="2" id="KW-0812">Transmembrane</keyword>
<name>A0A1C4GX48_9GAMM</name>
<dbReference type="Proteomes" id="UP000243661">
    <property type="component" value="Unassembled WGS sequence"/>
</dbReference>
<evidence type="ECO:0000313" key="5">
    <source>
        <dbReference type="EMBL" id="SCC72749.1"/>
    </source>
</evidence>
<dbReference type="GO" id="GO:0016020">
    <property type="term" value="C:membrane"/>
    <property type="evidence" value="ECO:0007669"/>
    <property type="project" value="UniProtKB-SubCell"/>
</dbReference>